<dbReference type="PROSITE" id="PS51257">
    <property type="entry name" value="PROKAR_LIPOPROTEIN"/>
    <property type="match status" value="1"/>
</dbReference>
<feature type="chain" id="PRO_5045853998" evidence="1">
    <location>
        <begin position="25"/>
        <end position="288"/>
    </location>
</feature>
<keyword evidence="1" id="KW-0732">Signal</keyword>
<name>A0ABX1HLV7_9BACT</name>
<dbReference type="InterPro" id="IPR011990">
    <property type="entry name" value="TPR-like_helical_dom_sf"/>
</dbReference>
<accession>A0ABX1HLV7</accession>
<sequence>MEKWWPLFLSLLAPACRGYGQALAAAGSPPLAAACGSKAYQDTLVARYLDRGAHRVSYLSPQWGQYCDSLIAACPNIAYAYQQKAMPLIKCGDYAQAFPLVDKAVALDANRWMAYRGFLKCIFTKDYTGALADFQRVAKLKPNGREMDHTYPFFEGICELELGHYQRAETALAQDMALQRGPDGQGPVHFNTLFYAGVAAARLKQSTQAQFYLQQCLKAYPQHPEANYYLALTYQAQGQSALARQHLEAAQRALIGGYRLNEDNIFYANYPEQITEFEVTQALKEING</sequence>
<dbReference type="RefSeq" id="WP_168674670.1">
    <property type="nucleotide sequence ID" value="NZ_JAAVTK010000013.1"/>
</dbReference>
<proteinExistence type="predicted"/>
<dbReference type="Gene3D" id="1.25.40.10">
    <property type="entry name" value="Tetratricopeptide repeat domain"/>
    <property type="match status" value="1"/>
</dbReference>
<dbReference type="EMBL" id="JAAVTK010000013">
    <property type="protein sequence ID" value="NKI91095.1"/>
    <property type="molecule type" value="Genomic_DNA"/>
</dbReference>
<evidence type="ECO:0000256" key="1">
    <source>
        <dbReference type="SAM" id="SignalP"/>
    </source>
</evidence>
<dbReference type="Pfam" id="PF13431">
    <property type="entry name" value="TPR_17"/>
    <property type="match status" value="1"/>
</dbReference>
<dbReference type="Proteomes" id="UP000717634">
    <property type="component" value="Unassembled WGS sequence"/>
</dbReference>
<comment type="caution">
    <text evidence="2">The sequence shown here is derived from an EMBL/GenBank/DDBJ whole genome shotgun (WGS) entry which is preliminary data.</text>
</comment>
<evidence type="ECO:0000313" key="3">
    <source>
        <dbReference type="Proteomes" id="UP000717634"/>
    </source>
</evidence>
<feature type="signal peptide" evidence="1">
    <location>
        <begin position="1"/>
        <end position="24"/>
    </location>
</feature>
<evidence type="ECO:0000313" key="2">
    <source>
        <dbReference type="EMBL" id="NKI91095.1"/>
    </source>
</evidence>
<dbReference type="SUPFAM" id="SSF48452">
    <property type="entry name" value="TPR-like"/>
    <property type="match status" value="2"/>
</dbReference>
<protein>
    <submittedName>
        <fullName evidence="2">Tetratricopeptide (TPR) repeat protein</fullName>
    </submittedName>
</protein>
<gene>
    <name evidence="2" type="ORF">HBN54_003707</name>
</gene>
<keyword evidence="3" id="KW-1185">Reference proteome</keyword>
<reference evidence="2 3" key="1">
    <citation type="submission" date="2020-03" db="EMBL/GenBank/DDBJ databases">
        <title>Genomic Encyclopedia of Type Strains, Phase IV (KMG-V): Genome sequencing to study the core and pangenomes of soil and plant-associated prokaryotes.</title>
        <authorList>
            <person name="Whitman W."/>
        </authorList>
    </citation>
    <scope>NUCLEOTIDE SEQUENCE [LARGE SCALE GENOMIC DNA]</scope>
    <source>
        <strain evidence="2 3">1B</strain>
    </source>
</reference>
<organism evidence="2 3">
    <name type="scientific">Hymenobacter artigasi</name>
    <dbReference type="NCBI Taxonomy" id="2719616"/>
    <lineage>
        <taxon>Bacteria</taxon>
        <taxon>Pseudomonadati</taxon>
        <taxon>Bacteroidota</taxon>
        <taxon>Cytophagia</taxon>
        <taxon>Cytophagales</taxon>
        <taxon>Hymenobacteraceae</taxon>
        <taxon>Hymenobacter</taxon>
    </lineage>
</organism>